<reference evidence="13 14" key="1">
    <citation type="submission" date="2023-09" db="EMBL/GenBank/DDBJ databases">
        <authorList>
            <person name="Rey-Velasco X."/>
        </authorList>
    </citation>
    <scope>NUCLEOTIDE SEQUENCE [LARGE SCALE GENOMIC DNA]</scope>
    <source>
        <strain evidence="13 14">P385</strain>
    </source>
</reference>
<evidence type="ECO:0000256" key="10">
    <source>
        <dbReference type="ARBA" id="ARBA00030775"/>
    </source>
</evidence>
<dbReference type="PROSITE" id="PS00409">
    <property type="entry name" value="PROKAR_NTER_METHYL"/>
    <property type="match status" value="1"/>
</dbReference>
<keyword evidence="8 11" id="KW-0472">Membrane</keyword>
<keyword evidence="6 11" id="KW-0812">Transmembrane</keyword>
<evidence type="ECO:0000256" key="2">
    <source>
        <dbReference type="ARBA" id="ARBA00021549"/>
    </source>
</evidence>
<evidence type="ECO:0000259" key="12">
    <source>
        <dbReference type="Pfam" id="PF12019"/>
    </source>
</evidence>
<comment type="caution">
    <text evidence="13">The sequence shown here is derived from an EMBL/GenBank/DDBJ whole genome shotgun (WGS) entry which is preliminary data.</text>
</comment>
<keyword evidence="3" id="KW-1003">Cell membrane</keyword>
<dbReference type="NCBIfam" id="TIGR02532">
    <property type="entry name" value="IV_pilin_GFxxxE"/>
    <property type="match status" value="1"/>
</dbReference>
<keyword evidence="5" id="KW-0997">Cell inner membrane</keyword>
<feature type="domain" description="General secretion pathway GspH" evidence="12">
    <location>
        <begin position="48"/>
        <end position="165"/>
    </location>
</feature>
<evidence type="ECO:0000256" key="1">
    <source>
        <dbReference type="ARBA" id="ARBA00004377"/>
    </source>
</evidence>
<evidence type="ECO:0000256" key="6">
    <source>
        <dbReference type="ARBA" id="ARBA00022692"/>
    </source>
</evidence>
<organism evidence="13 14">
    <name type="scientific">Spectribacter acetivorans</name>
    <dbReference type="NCBI Taxonomy" id="3075603"/>
    <lineage>
        <taxon>Bacteria</taxon>
        <taxon>Pseudomonadati</taxon>
        <taxon>Pseudomonadota</taxon>
        <taxon>Gammaproteobacteria</taxon>
        <taxon>Salinisphaerales</taxon>
        <taxon>Salinisphaeraceae</taxon>
        <taxon>Spectribacter</taxon>
    </lineage>
</organism>
<dbReference type="InterPro" id="IPR045584">
    <property type="entry name" value="Pilin-like"/>
</dbReference>
<evidence type="ECO:0000256" key="5">
    <source>
        <dbReference type="ARBA" id="ARBA00022519"/>
    </source>
</evidence>
<dbReference type="Gene3D" id="3.55.40.10">
    <property type="entry name" value="minor pseudopilin epsh domain"/>
    <property type="match status" value="1"/>
</dbReference>
<comment type="subcellular location">
    <subcellularLocation>
        <location evidence="1">Cell inner membrane</location>
        <topology evidence="1">Single-pass membrane protein</topology>
    </subcellularLocation>
</comment>
<dbReference type="InterPro" id="IPR012902">
    <property type="entry name" value="N_methyl_site"/>
</dbReference>
<evidence type="ECO:0000256" key="8">
    <source>
        <dbReference type="ARBA" id="ARBA00023136"/>
    </source>
</evidence>
<keyword evidence="7 11" id="KW-1133">Transmembrane helix</keyword>
<keyword evidence="14" id="KW-1185">Reference proteome</keyword>
<dbReference type="SUPFAM" id="SSF54523">
    <property type="entry name" value="Pili subunits"/>
    <property type="match status" value="1"/>
</dbReference>
<evidence type="ECO:0000256" key="7">
    <source>
        <dbReference type="ARBA" id="ARBA00022989"/>
    </source>
</evidence>
<comment type="similarity">
    <text evidence="9">Belongs to the GSP H family.</text>
</comment>
<dbReference type="Pfam" id="PF07963">
    <property type="entry name" value="N_methyl"/>
    <property type="match status" value="1"/>
</dbReference>
<evidence type="ECO:0000313" key="13">
    <source>
        <dbReference type="EMBL" id="MDT0617306.1"/>
    </source>
</evidence>
<protein>
    <recommendedName>
        <fullName evidence="2">Type II secretion system protein H</fullName>
    </recommendedName>
    <alternativeName>
        <fullName evidence="10">General secretion pathway protein H</fullName>
    </alternativeName>
</protein>
<dbReference type="Proteomes" id="UP001259982">
    <property type="component" value="Unassembled WGS sequence"/>
</dbReference>
<accession>A0ABU3B4C6</accession>
<evidence type="ECO:0000313" key="14">
    <source>
        <dbReference type="Proteomes" id="UP001259982"/>
    </source>
</evidence>
<proteinExistence type="inferred from homology"/>
<dbReference type="EMBL" id="JAVRHY010000002">
    <property type="protein sequence ID" value="MDT0617306.1"/>
    <property type="molecule type" value="Genomic_DNA"/>
</dbReference>
<name>A0ABU3B4C6_9GAMM</name>
<gene>
    <name evidence="13" type="ORF">RM531_02350</name>
</gene>
<dbReference type="InterPro" id="IPR022346">
    <property type="entry name" value="T2SS_GspH"/>
</dbReference>
<feature type="transmembrane region" description="Helical" evidence="11">
    <location>
        <begin position="12"/>
        <end position="34"/>
    </location>
</feature>
<evidence type="ECO:0000256" key="9">
    <source>
        <dbReference type="ARBA" id="ARBA00025772"/>
    </source>
</evidence>
<evidence type="ECO:0000256" key="4">
    <source>
        <dbReference type="ARBA" id="ARBA00022481"/>
    </source>
</evidence>
<keyword evidence="4" id="KW-0488">Methylation</keyword>
<dbReference type="RefSeq" id="WP_311656995.1">
    <property type="nucleotide sequence ID" value="NZ_JAVRHY010000002.1"/>
</dbReference>
<sequence length="176" mass="18569">MSGPIFSRGFTLLELLVAITVSTILLVIGIPAFMQMIAGNQRSANSADLYSDLAFARAEAISRNLQVGVCPSEDGASCADGNDWRSGWLIYANTDNSTSGGEPDADEPILASHGEIEGQFSLTGSGMTTPILFLPSGRSRSQGRFELCPDDPDLKGRAVAITSTGRPRIANLDCGE</sequence>
<evidence type="ECO:0000256" key="3">
    <source>
        <dbReference type="ARBA" id="ARBA00022475"/>
    </source>
</evidence>
<dbReference type="Pfam" id="PF12019">
    <property type="entry name" value="GspH"/>
    <property type="match status" value="1"/>
</dbReference>
<evidence type="ECO:0000256" key="11">
    <source>
        <dbReference type="SAM" id="Phobius"/>
    </source>
</evidence>